<comment type="caution">
    <text evidence="2">The sequence shown here is derived from an EMBL/GenBank/DDBJ whole genome shotgun (WGS) entry which is preliminary data.</text>
</comment>
<keyword evidence="3" id="KW-1185">Reference proteome</keyword>
<dbReference type="SUPFAM" id="SSF51695">
    <property type="entry name" value="PLC-like phosphodiesterases"/>
    <property type="match status" value="1"/>
</dbReference>
<reference evidence="3" key="1">
    <citation type="journal article" date="2019" name="Int. J. Syst. Evol. Microbiol.">
        <title>The Global Catalogue of Microorganisms (GCM) 10K type strain sequencing project: providing services to taxonomists for standard genome sequencing and annotation.</title>
        <authorList>
            <consortium name="The Broad Institute Genomics Platform"/>
            <consortium name="The Broad Institute Genome Sequencing Center for Infectious Disease"/>
            <person name="Wu L."/>
            <person name="Ma J."/>
        </authorList>
    </citation>
    <scope>NUCLEOTIDE SEQUENCE [LARGE SCALE GENOMIC DNA]</scope>
    <source>
        <strain evidence="3">JCM 18015</strain>
    </source>
</reference>
<dbReference type="EMBL" id="BAABHW010000001">
    <property type="protein sequence ID" value="GAA5065350.1"/>
    <property type="molecule type" value="Genomic_DNA"/>
</dbReference>
<evidence type="ECO:0000313" key="2">
    <source>
        <dbReference type="EMBL" id="GAA5065350.1"/>
    </source>
</evidence>
<accession>A0ABP9KT64</accession>
<evidence type="ECO:0000259" key="1">
    <source>
        <dbReference type="PROSITE" id="PS51704"/>
    </source>
</evidence>
<organism evidence="2 3">
    <name type="scientific">[Roseibacterium] beibuensis</name>
    <dbReference type="NCBI Taxonomy" id="1193142"/>
    <lineage>
        <taxon>Bacteria</taxon>
        <taxon>Pseudomonadati</taxon>
        <taxon>Pseudomonadota</taxon>
        <taxon>Alphaproteobacteria</taxon>
        <taxon>Rhodobacterales</taxon>
        <taxon>Roseobacteraceae</taxon>
        <taxon>Roseicyclus</taxon>
    </lineage>
</organism>
<dbReference type="Gene3D" id="3.20.20.190">
    <property type="entry name" value="Phosphatidylinositol (PI) phosphodiesterase"/>
    <property type="match status" value="1"/>
</dbReference>
<evidence type="ECO:0000313" key="3">
    <source>
        <dbReference type="Proteomes" id="UP001499910"/>
    </source>
</evidence>
<dbReference type="InterPro" id="IPR017946">
    <property type="entry name" value="PLC-like_Pdiesterase_TIM-brl"/>
</dbReference>
<dbReference type="PROSITE" id="PS51704">
    <property type="entry name" value="GP_PDE"/>
    <property type="match status" value="1"/>
</dbReference>
<dbReference type="RefSeq" id="WP_259547090.1">
    <property type="nucleotide sequence ID" value="NZ_BAABHW010000001.1"/>
</dbReference>
<dbReference type="Pfam" id="PF03009">
    <property type="entry name" value="GDPD"/>
    <property type="match status" value="1"/>
</dbReference>
<dbReference type="PANTHER" id="PTHR43805">
    <property type="entry name" value="GLYCEROPHOSPHORYL DIESTER PHOSPHODIESTERASE"/>
    <property type="match status" value="1"/>
</dbReference>
<gene>
    <name evidence="2" type="ORF">GCM10023209_02750</name>
</gene>
<name>A0ABP9KT64_9RHOB</name>
<dbReference type="InterPro" id="IPR030395">
    <property type="entry name" value="GP_PDE_dom"/>
</dbReference>
<feature type="domain" description="GP-PDE" evidence="1">
    <location>
        <begin position="12"/>
        <end position="244"/>
    </location>
</feature>
<sequence length="257" mass="27498">MARHPFLDHPTPTAVAHRGGSLEAEENTMEAFARAVGLGFTHIETDVHATRDGVAVVHHDPTLTRMTGETARIADLDWADVARIRTHGGAAIPRADEVLASFPGLNVTFELKCDRVAAPLAEVIRRADALARVCIGSFSVKRTAAIRALLGSGLCWSPGQAGVLALWLAGQGVPIRRPGFAVAQVPPVFRGVPVVTRGVMRAAAARGIDIQVWTVDEPSEMERLLDLGVHAIMTDRPTVLRDVLDRRGQWPGGAGAR</sequence>
<protein>
    <submittedName>
        <fullName evidence="2">Glycerophosphodiester phosphodiesterase</fullName>
    </submittedName>
</protein>
<dbReference type="Proteomes" id="UP001499910">
    <property type="component" value="Unassembled WGS sequence"/>
</dbReference>
<proteinExistence type="predicted"/>
<dbReference type="PANTHER" id="PTHR43805:SF1">
    <property type="entry name" value="GP-PDE DOMAIN-CONTAINING PROTEIN"/>
    <property type="match status" value="1"/>
</dbReference>